<evidence type="ECO:0000256" key="5">
    <source>
        <dbReference type="SAM" id="SignalP"/>
    </source>
</evidence>
<feature type="signal peptide" evidence="5">
    <location>
        <begin position="1"/>
        <end position="19"/>
    </location>
</feature>
<reference evidence="7 8" key="1">
    <citation type="journal article" date="2013" name="Genome Announc.">
        <title>Draft Genome Sequence of Rhodococcus opacus Strain M213 Shows a Diverse Catabolic Potential.</title>
        <authorList>
            <person name="Pathak A."/>
            <person name="Green S.J."/>
            <person name="Ogram A."/>
            <person name="Chauhan A."/>
        </authorList>
    </citation>
    <scope>NUCLEOTIDE SEQUENCE [LARGE SCALE GENOMIC DNA]</scope>
    <source>
        <strain evidence="7 8">M213</strain>
    </source>
</reference>
<dbReference type="GO" id="GO:0043190">
    <property type="term" value="C:ATP-binding cassette (ABC) transporter complex"/>
    <property type="evidence" value="ECO:0007669"/>
    <property type="project" value="InterPro"/>
</dbReference>
<evidence type="ECO:0000256" key="1">
    <source>
        <dbReference type="ARBA" id="ARBA00004196"/>
    </source>
</evidence>
<gene>
    <name evidence="7" type="ORF">WSS_A40745</name>
</gene>
<comment type="similarity">
    <text evidence="2">Belongs to the bacterial solute-binding protein 5 family.</text>
</comment>
<evidence type="ECO:0000313" key="7">
    <source>
        <dbReference type="EMBL" id="EKT76813.1"/>
    </source>
</evidence>
<feature type="chain" id="PRO_5038914643" evidence="5">
    <location>
        <begin position="20"/>
        <end position="503"/>
    </location>
</feature>
<dbReference type="PROSITE" id="PS51257">
    <property type="entry name" value="PROKAR_LIPOPROTEIN"/>
    <property type="match status" value="1"/>
</dbReference>
<comment type="subcellular location">
    <subcellularLocation>
        <location evidence="1">Cell envelope</location>
    </subcellularLocation>
</comment>
<dbReference type="EMBL" id="AJYC02000191">
    <property type="protein sequence ID" value="EKT76813.1"/>
    <property type="molecule type" value="Genomic_DNA"/>
</dbReference>
<evidence type="ECO:0000313" key="8">
    <source>
        <dbReference type="Proteomes" id="UP000005951"/>
    </source>
</evidence>
<dbReference type="InterPro" id="IPR030678">
    <property type="entry name" value="Peptide/Ni-bd"/>
</dbReference>
<evidence type="ECO:0000256" key="2">
    <source>
        <dbReference type="ARBA" id="ARBA00005695"/>
    </source>
</evidence>
<proteinExistence type="inferred from homology"/>
<dbReference type="GO" id="GO:0030313">
    <property type="term" value="C:cell envelope"/>
    <property type="evidence" value="ECO:0007669"/>
    <property type="project" value="UniProtKB-SubCell"/>
</dbReference>
<keyword evidence="4 5" id="KW-0732">Signal</keyword>
<dbReference type="AlphaFoldDB" id="K8X5T9"/>
<dbReference type="PIRSF" id="PIRSF002741">
    <property type="entry name" value="MppA"/>
    <property type="match status" value="1"/>
</dbReference>
<dbReference type="GO" id="GO:0015833">
    <property type="term" value="P:peptide transport"/>
    <property type="evidence" value="ECO:0007669"/>
    <property type="project" value="TreeGrafter"/>
</dbReference>
<feature type="domain" description="Solute-binding protein family 5" evidence="6">
    <location>
        <begin position="74"/>
        <end position="422"/>
    </location>
</feature>
<dbReference type="PANTHER" id="PTHR30290">
    <property type="entry name" value="PERIPLASMIC BINDING COMPONENT OF ABC TRANSPORTER"/>
    <property type="match status" value="1"/>
</dbReference>
<name>K8X5T9_RHOOP</name>
<keyword evidence="3" id="KW-0813">Transport</keyword>
<organism evidence="7 8">
    <name type="scientific">Rhodococcus opacus M213</name>
    <dbReference type="NCBI Taxonomy" id="1129896"/>
    <lineage>
        <taxon>Bacteria</taxon>
        <taxon>Bacillati</taxon>
        <taxon>Actinomycetota</taxon>
        <taxon>Actinomycetes</taxon>
        <taxon>Mycobacteriales</taxon>
        <taxon>Nocardiaceae</taxon>
        <taxon>Rhodococcus</taxon>
    </lineage>
</organism>
<evidence type="ECO:0000259" key="6">
    <source>
        <dbReference type="Pfam" id="PF00496"/>
    </source>
</evidence>
<dbReference type="Gene3D" id="3.40.190.10">
    <property type="entry name" value="Periplasmic binding protein-like II"/>
    <property type="match status" value="1"/>
</dbReference>
<sequence>MRRTLIAAGAVGLLLAATACGGSATGASGGDDTLTIGIGVPAMPWNLAEAGSGPEAQYYQPVFDTLIRLSPEAEPTPNVATSWSYDESRTKLTLELRSGLTFTDGLPVDAEAVRANLMHTKSGTKTAATDLRAVSGVDVIDPDTAVVNLAAPDPALTTALGGVAGMLASPASLTAASGPVGSGPYALDRGATTDGQQYTYTRNPGYWNSSAFPFNKIVIKYISDATARTNALLAGQLDTSPLTAQRAQAAKDRGINVIDYDAGQIQGLFIWDRGGTVVPALGDPKVRQALNFAFDRAAISKTADLGYSAPTTQPFNTKSVAFDEALNSRYLYDPAKARQLLAEAGYPNGFEVTVPDFAGKYAEAQAAMVQSLTDIGITVHLDNMPSDQIFTAILAGKYPMSFFRLEATTPWRTIQLQMQEGSTWNPFRYHDPVLDRMVQEIQFAPDADTSPRYRELNNYVVDQAWNVPWTSVQNLYGISDKVSVTPQAFSLYPPIYQIQTATH</sequence>
<dbReference type="Gene3D" id="3.10.105.10">
    <property type="entry name" value="Dipeptide-binding Protein, Domain 3"/>
    <property type="match status" value="1"/>
</dbReference>
<accession>K8X5T9</accession>
<dbReference type="PANTHER" id="PTHR30290:SF10">
    <property type="entry name" value="PERIPLASMIC OLIGOPEPTIDE-BINDING PROTEIN-RELATED"/>
    <property type="match status" value="1"/>
</dbReference>
<evidence type="ECO:0000256" key="4">
    <source>
        <dbReference type="ARBA" id="ARBA00022729"/>
    </source>
</evidence>
<dbReference type="Pfam" id="PF00496">
    <property type="entry name" value="SBP_bac_5"/>
    <property type="match status" value="1"/>
</dbReference>
<evidence type="ECO:0000256" key="3">
    <source>
        <dbReference type="ARBA" id="ARBA00022448"/>
    </source>
</evidence>
<dbReference type="Proteomes" id="UP000005951">
    <property type="component" value="Unassembled WGS sequence"/>
</dbReference>
<dbReference type="GO" id="GO:1904680">
    <property type="term" value="F:peptide transmembrane transporter activity"/>
    <property type="evidence" value="ECO:0007669"/>
    <property type="project" value="TreeGrafter"/>
</dbReference>
<dbReference type="SUPFAM" id="SSF53850">
    <property type="entry name" value="Periplasmic binding protein-like II"/>
    <property type="match status" value="1"/>
</dbReference>
<dbReference type="RefSeq" id="WP_005264897.1">
    <property type="nucleotide sequence ID" value="NZ_AJYC02000191.1"/>
</dbReference>
<dbReference type="GO" id="GO:0042597">
    <property type="term" value="C:periplasmic space"/>
    <property type="evidence" value="ECO:0007669"/>
    <property type="project" value="UniProtKB-ARBA"/>
</dbReference>
<protein>
    <submittedName>
        <fullName evidence="7">Family 5 extracellular solute-binding protein</fullName>
    </submittedName>
</protein>
<comment type="caution">
    <text evidence="7">The sequence shown here is derived from an EMBL/GenBank/DDBJ whole genome shotgun (WGS) entry which is preliminary data.</text>
</comment>
<dbReference type="InterPro" id="IPR039424">
    <property type="entry name" value="SBP_5"/>
</dbReference>
<dbReference type="InterPro" id="IPR000914">
    <property type="entry name" value="SBP_5_dom"/>
</dbReference>